<dbReference type="Proteomes" id="UP001152795">
    <property type="component" value="Unassembled WGS sequence"/>
</dbReference>
<feature type="non-terminal residue" evidence="1">
    <location>
        <position position="97"/>
    </location>
</feature>
<reference evidence="1" key="1">
    <citation type="submission" date="2020-04" db="EMBL/GenBank/DDBJ databases">
        <authorList>
            <person name="Alioto T."/>
            <person name="Alioto T."/>
            <person name="Gomez Garrido J."/>
        </authorList>
    </citation>
    <scope>NUCLEOTIDE SEQUENCE</scope>
    <source>
        <strain evidence="1">A484AB</strain>
    </source>
</reference>
<proteinExistence type="predicted"/>
<sequence>GDEFTILAHAGDGWYLAKDKYGWIGYIPGNFMLQKNVLGTDVSVKDESEIPSILQYENPKSETVKASERECDGTIKRQTVALNERTNDFKELQQERE</sequence>
<dbReference type="SUPFAM" id="SSF50044">
    <property type="entry name" value="SH3-domain"/>
    <property type="match status" value="1"/>
</dbReference>
<feature type="non-terminal residue" evidence="1">
    <location>
        <position position="1"/>
    </location>
</feature>
<dbReference type="OrthoDB" id="28230at2759"/>
<evidence type="ECO:0000313" key="2">
    <source>
        <dbReference type="Proteomes" id="UP001152795"/>
    </source>
</evidence>
<evidence type="ECO:0000313" key="1">
    <source>
        <dbReference type="EMBL" id="CAB4020244.1"/>
    </source>
</evidence>
<accession>A0A6S7IM79</accession>
<keyword evidence="2" id="KW-1185">Reference proteome</keyword>
<comment type="caution">
    <text evidence="1">The sequence shown here is derived from an EMBL/GenBank/DDBJ whole genome shotgun (WGS) entry which is preliminary data.</text>
</comment>
<gene>
    <name evidence="1" type="ORF">PACLA_8A089043</name>
</gene>
<organism evidence="1 2">
    <name type="scientific">Paramuricea clavata</name>
    <name type="common">Red gorgonian</name>
    <name type="synonym">Violescent sea-whip</name>
    <dbReference type="NCBI Taxonomy" id="317549"/>
    <lineage>
        <taxon>Eukaryota</taxon>
        <taxon>Metazoa</taxon>
        <taxon>Cnidaria</taxon>
        <taxon>Anthozoa</taxon>
        <taxon>Octocorallia</taxon>
        <taxon>Malacalcyonacea</taxon>
        <taxon>Plexauridae</taxon>
        <taxon>Paramuricea</taxon>
    </lineage>
</organism>
<dbReference type="AlphaFoldDB" id="A0A6S7IM79"/>
<dbReference type="EMBL" id="CACRXK020010857">
    <property type="protein sequence ID" value="CAB4020244.1"/>
    <property type="molecule type" value="Genomic_DNA"/>
</dbReference>
<protein>
    <submittedName>
        <fullName evidence="1">---NA</fullName>
    </submittedName>
</protein>
<name>A0A6S7IM79_PARCT</name>
<dbReference type="InterPro" id="IPR036028">
    <property type="entry name" value="SH3-like_dom_sf"/>
</dbReference>